<evidence type="ECO:0000259" key="29">
    <source>
        <dbReference type="Pfam" id="PF17092"/>
    </source>
</evidence>
<evidence type="ECO:0000256" key="17">
    <source>
        <dbReference type="ARBA" id="ARBA00022984"/>
    </source>
</evidence>
<evidence type="ECO:0000259" key="27">
    <source>
        <dbReference type="Pfam" id="PF00905"/>
    </source>
</evidence>
<dbReference type="InterPro" id="IPR050396">
    <property type="entry name" value="Glycosyltr_51/Transpeptidase"/>
</dbReference>
<keyword evidence="15" id="KW-0133">Cell shape</keyword>
<dbReference type="PANTHER" id="PTHR32282">
    <property type="entry name" value="BINDING PROTEIN TRANSPEPTIDASE, PUTATIVE-RELATED"/>
    <property type="match status" value="1"/>
</dbReference>
<evidence type="ECO:0000256" key="7">
    <source>
        <dbReference type="ARBA" id="ARBA00022475"/>
    </source>
</evidence>
<keyword evidence="22" id="KW-0961">Cell wall biogenesis/degradation</keyword>
<evidence type="ECO:0000256" key="8">
    <source>
        <dbReference type="ARBA" id="ARBA00022519"/>
    </source>
</evidence>
<feature type="transmembrane region" description="Helical" evidence="26">
    <location>
        <begin position="28"/>
        <end position="54"/>
    </location>
</feature>
<dbReference type="Pfam" id="PF17092">
    <property type="entry name" value="PCB_OB"/>
    <property type="match status" value="1"/>
</dbReference>
<name>A0ABV7XBA3_9SPHN</name>
<evidence type="ECO:0000256" key="18">
    <source>
        <dbReference type="ARBA" id="ARBA00022989"/>
    </source>
</evidence>
<evidence type="ECO:0000256" key="4">
    <source>
        <dbReference type="ARBA" id="ARBA00007739"/>
    </source>
</evidence>
<evidence type="ECO:0000256" key="21">
    <source>
        <dbReference type="ARBA" id="ARBA00023268"/>
    </source>
</evidence>
<keyword evidence="19 26" id="KW-0472">Membrane</keyword>
<dbReference type="Gene3D" id="3.40.710.10">
    <property type="entry name" value="DD-peptidase/beta-lactamase superfamily"/>
    <property type="match status" value="2"/>
</dbReference>
<evidence type="ECO:0000256" key="2">
    <source>
        <dbReference type="ARBA" id="ARBA00004752"/>
    </source>
</evidence>
<dbReference type="PANTHER" id="PTHR32282:SF27">
    <property type="entry name" value="PENICILLIN-BINDING PROTEIN 1A"/>
    <property type="match status" value="1"/>
</dbReference>
<dbReference type="RefSeq" id="WP_380861421.1">
    <property type="nucleotide sequence ID" value="NZ_JBHRXV010000010.1"/>
</dbReference>
<keyword evidence="12" id="KW-0808">Transferase</keyword>
<dbReference type="InterPro" id="IPR001460">
    <property type="entry name" value="PCN-bd_Tpept"/>
</dbReference>
<comment type="similarity">
    <text evidence="4">In the N-terminal section; belongs to the glycosyltransferase 51 family.</text>
</comment>
<evidence type="ECO:0000256" key="3">
    <source>
        <dbReference type="ARBA" id="ARBA00007090"/>
    </source>
</evidence>
<evidence type="ECO:0000259" key="28">
    <source>
        <dbReference type="Pfam" id="PF00912"/>
    </source>
</evidence>
<evidence type="ECO:0000256" key="10">
    <source>
        <dbReference type="ARBA" id="ARBA00022670"/>
    </source>
</evidence>
<keyword evidence="17" id="KW-0573">Peptidoglycan synthesis</keyword>
<feature type="domain" description="Glycosyl transferase family 51" evidence="28">
    <location>
        <begin position="80"/>
        <end position="254"/>
    </location>
</feature>
<evidence type="ECO:0000256" key="22">
    <source>
        <dbReference type="ARBA" id="ARBA00023316"/>
    </source>
</evidence>
<evidence type="ECO:0000256" key="12">
    <source>
        <dbReference type="ARBA" id="ARBA00022679"/>
    </source>
</evidence>
<dbReference type="InterPro" id="IPR031376">
    <property type="entry name" value="PCB_OB"/>
</dbReference>
<dbReference type="InterPro" id="IPR036950">
    <property type="entry name" value="PBP_transglycosylase"/>
</dbReference>
<comment type="similarity">
    <text evidence="3">In the C-terminal section; belongs to the transpeptidase family.</text>
</comment>
<keyword evidence="7" id="KW-1003">Cell membrane</keyword>
<keyword evidence="10" id="KW-0645">Protease</keyword>
<dbReference type="Proteomes" id="UP001595615">
    <property type="component" value="Unassembled WGS sequence"/>
</dbReference>
<keyword evidence="21" id="KW-0511">Multifunctional enzyme</keyword>
<sequence length="827" mass="91074">MSERVSSGPVRLRRMADWRGRIEALPRWVRVSGAALLGVAGLGLIAGIALYIWLVQGLPSASELAEYEPPLPTHVRAIDGSAMHTFARERRVFVPYPEIPRPLINAFISAEDKTFFTHGGLDYPGIAQAVLTNLSNSGRPVGASTITQQVAKNLLLTSEVSYIRKGREAILAKRIEDAFTKEEIIELYLNQIFLGRNAYGIEAASQAYFNKSVDKLTIPEMAYLAVLPKAPSNYNPVRHLERATNRRNWVLRQMAENGYISDAQMREAQATPLLAVRPADVKRDRTGSYFLEDVRRELIARYGETAEDSPNSVYAGGLWVRTTINPAMQRAAEYALRDGLVKYDNVRGWRGAQDKIALGDGWRERLQALNIPVGYDDWRAAVILSNDRRVAQIGFEDGTTGSLPRSNAPQVLRGVGTPALDVLKPGDVIAVRVLDNNAGYALRQIPEVGGGMVVQDVHTGRVLAMVGGFDSRRSQFNRASQAQRQPGSTFKPFVYATALDNGYTPASIINDAPFCVFQTKLLGNKCFRNFTGGYAGPQTMRWGIEQSRNLMTVRAASNVGMDKIVANAKDWGIGTYDPVLSMALGAGETTVLKMTNAFGMLANGGKRITPILIDQIQDRRGKTIFRADARPCEGCNSADWLGEAMPRPGDVRKQAMDARTAYQMVHILEGVVQRGTATVLRDLDRPLFGKTGTTNGPTNVWFVGGTADVVAGVYIGYDQPRDMGNWAQGGRIAAPIFKDFAIAALKDAPKNEFRVPPGIRLVRIDRRSGRRVYDVFPTNLDDTKPSVIWEAFKPESEPRRLARSTGFETRATVRSDADFLQNSGGIY</sequence>
<evidence type="ECO:0000256" key="24">
    <source>
        <dbReference type="ARBA" id="ARBA00044770"/>
    </source>
</evidence>
<protein>
    <recommendedName>
        <fullName evidence="6">Penicillin-binding protein 1A</fullName>
        <ecNumber evidence="24">2.4.99.28</ecNumber>
        <ecNumber evidence="5">3.4.16.4</ecNumber>
    </recommendedName>
</protein>
<keyword evidence="20" id="KW-0046">Antibiotic resistance</keyword>
<evidence type="ECO:0000256" key="9">
    <source>
        <dbReference type="ARBA" id="ARBA00022645"/>
    </source>
</evidence>
<evidence type="ECO:0000256" key="19">
    <source>
        <dbReference type="ARBA" id="ARBA00023136"/>
    </source>
</evidence>
<comment type="pathway">
    <text evidence="2">Cell wall biogenesis; peptidoglycan biosynthesis.</text>
</comment>
<comment type="catalytic activity">
    <reaction evidence="23">
        <text>Preferential cleavage: (Ac)2-L-Lys-D-Ala-|-D-Ala. Also transpeptidation of peptidyl-alanyl moieties that are N-acyl substituents of D-alanine.</text>
        <dbReference type="EC" id="3.4.16.4"/>
    </reaction>
</comment>
<keyword evidence="9" id="KW-0121">Carboxypeptidase</keyword>
<evidence type="ECO:0000256" key="6">
    <source>
        <dbReference type="ARBA" id="ARBA00018638"/>
    </source>
</evidence>
<dbReference type="InterPro" id="IPR012338">
    <property type="entry name" value="Beta-lactam/transpept-like"/>
</dbReference>
<dbReference type="Pfam" id="PF00912">
    <property type="entry name" value="Transgly"/>
    <property type="match status" value="1"/>
</dbReference>
<keyword evidence="16" id="KW-0735">Signal-anchor</keyword>
<evidence type="ECO:0000256" key="14">
    <source>
        <dbReference type="ARBA" id="ARBA00022801"/>
    </source>
</evidence>
<keyword evidence="18 26" id="KW-1133">Transmembrane helix</keyword>
<gene>
    <name evidence="30" type="ORF">ACFOMD_11395</name>
</gene>
<feature type="domain" description="Penicillin-binding protein transpeptidase" evidence="27">
    <location>
        <begin position="450"/>
        <end position="740"/>
    </location>
</feature>
<dbReference type="NCBIfam" id="TIGR02074">
    <property type="entry name" value="PBP_1a_fam"/>
    <property type="match status" value="1"/>
</dbReference>
<comment type="catalytic activity">
    <reaction evidence="25">
        <text>[GlcNAc-(1-&gt;4)-Mur2Ac(oyl-L-Ala-gamma-D-Glu-L-Lys-D-Ala-D-Ala)](n)-di-trans,octa-cis-undecaprenyl diphosphate + beta-D-GlcNAc-(1-&gt;4)-Mur2Ac(oyl-L-Ala-gamma-D-Glu-L-Lys-D-Ala-D-Ala)-di-trans,octa-cis-undecaprenyl diphosphate = [GlcNAc-(1-&gt;4)-Mur2Ac(oyl-L-Ala-gamma-D-Glu-L-Lys-D-Ala-D-Ala)](n+1)-di-trans,octa-cis-undecaprenyl diphosphate + di-trans,octa-cis-undecaprenyl diphosphate + H(+)</text>
        <dbReference type="Rhea" id="RHEA:23708"/>
        <dbReference type="Rhea" id="RHEA-COMP:9602"/>
        <dbReference type="Rhea" id="RHEA-COMP:9603"/>
        <dbReference type="ChEBI" id="CHEBI:15378"/>
        <dbReference type="ChEBI" id="CHEBI:58405"/>
        <dbReference type="ChEBI" id="CHEBI:60033"/>
        <dbReference type="ChEBI" id="CHEBI:78435"/>
        <dbReference type="EC" id="2.4.99.28"/>
    </reaction>
</comment>
<evidence type="ECO:0000256" key="13">
    <source>
        <dbReference type="ARBA" id="ARBA00022692"/>
    </source>
</evidence>
<dbReference type="Gene3D" id="1.10.3810.10">
    <property type="entry name" value="Biosynthetic peptidoglycan transglycosylase-like"/>
    <property type="match status" value="1"/>
</dbReference>
<reference evidence="31" key="1">
    <citation type="journal article" date="2019" name="Int. J. Syst. Evol. Microbiol.">
        <title>The Global Catalogue of Microorganisms (GCM) 10K type strain sequencing project: providing services to taxonomists for standard genome sequencing and annotation.</title>
        <authorList>
            <consortium name="The Broad Institute Genomics Platform"/>
            <consortium name="The Broad Institute Genome Sequencing Center for Infectious Disease"/>
            <person name="Wu L."/>
            <person name="Ma J."/>
        </authorList>
    </citation>
    <scope>NUCLEOTIDE SEQUENCE [LARGE SCALE GENOMIC DNA]</scope>
    <source>
        <strain evidence="31">KCTC 42644</strain>
    </source>
</reference>
<evidence type="ECO:0000256" key="26">
    <source>
        <dbReference type="SAM" id="Phobius"/>
    </source>
</evidence>
<dbReference type="Pfam" id="PF00905">
    <property type="entry name" value="Transpeptidase"/>
    <property type="match status" value="1"/>
</dbReference>
<keyword evidence="13 26" id="KW-0812">Transmembrane</keyword>
<dbReference type="EC" id="2.4.99.28" evidence="24"/>
<evidence type="ECO:0000256" key="25">
    <source>
        <dbReference type="ARBA" id="ARBA00049902"/>
    </source>
</evidence>
<evidence type="ECO:0000313" key="31">
    <source>
        <dbReference type="Proteomes" id="UP001595615"/>
    </source>
</evidence>
<keyword evidence="8" id="KW-0997">Cell inner membrane</keyword>
<organism evidence="30 31">
    <name type="scientific">Sphingoaurantiacus capsulatus</name>
    <dbReference type="NCBI Taxonomy" id="1771310"/>
    <lineage>
        <taxon>Bacteria</taxon>
        <taxon>Pseudomonadati</taxon>
        <taxon>Pseudomonadota</taxon>
        <taxon>Alphaproteobacteria</taxon>
        <taxon>Sphingomonadales</taxon>
        <taxon>Sphingosinicellaceae</taxon>
        <taxon>Sphingoaurantiacus</taxon>
    </lineage>
</organism>
<dbReference type="SUPFAM" id="SSF56601">
    <property type="entry name" value="beta-lactamase/transpeptidase-like"/>
    <property type="match status" value="1"/>
</dbReference>
<dbReference type="EMBL" id="JBHRXV010000010">
    <property type="protein sequence ID" value="MFC3713181.1"/>
    <property type="molecule type" value="Genomic_DNA"/>
</dbReference>
<comment type="caution">
    <text evidence="30">The sequence shown here is derived from an EMBL/GenBank/DDBJ whole genome shotgun (WGS) entry which is preliminary data.</text>
</comment>
<evidence type="ECO:0000256" key="23">
    <source>
        <dbReference type="ARBA" id="ARBA00034000"/>
    </source>
</evidence>
<evidence type="ECO:0000256" key="16">
    <source>
        <dbReference type="ARBA" id="ARBA00022968"/>
    </source>
</evidence>
<evidence type="ECO:0000256" key="15">
    <source>
        <dbReference type="ARBA" id="ARBA00022960"/>
    </source>
</evidence>
<evidence type="ECO:0000313" key="30">
    <source>
        <dbReference type="EMBL" id="MFC3713181.1"/>
    </source>
</evidence>
<dbReference type="InterPro" id="IPR001264">
    <property type="entry name" value="Glyco_trans_51"/>
</dbReference>
<keyword evidence="31" id="KW-1185">Reference proteome</keyword>
<evidence type="ECO:0000256" key="5">
    <source>
        <dbReference type="ARBA" id="ARBA00012448"/>
    </source>
</evidence>
<feature type="domain" description="Penicillin-binding protein OB-like" evidence="29">
    <location>
        <begin position="349"/>
        <end position="448"/>
    </location>
</feature>
<keyword evidence="11" id="KW-0328">Glycosyltransferase</keyword>
<proteinExistence type="inferred from homology"/>
<evidence type="ECO:0000256" key="1">
    <source>
        <dbReference type="ARBA" id="ARBA00004249"/>
    </source>
</evidence>
<dbReference type="SUPFAM" id="SSF53955">
    <property type="entry name" value="Lysozyme-like"/>
    <property type="match status" value="1"/>
</dbReference>
<keyword evidence="14" id="KW-0378">Hydrolase</keyword>
<dbReference type="InterPro" id="IPR023346">
    <property type="entry name" value="Lysozyme-like_dom_sf"/>
</dbReference>
<accession>A0ABV7XBA3</accession>
<evidence type="ECO:0000256" key="11">
    <source>
        <dbReference type="ARBA" id="ARBA00022676"/>
    </source>
</evidence>
<dbReference type="EC" id="3.4.16.4" evidence="5"/>
<evidence type="ECO:0000256" key="20">
    <source>
        <dbReference type="ARBA" id="ARBA00023251"/>
    </source>
</evidence>
<comment type="subcellular location">
    <subcellularLocation>
        <location evidence="1">Cell inner membrane</location>
        <topology evidence="1">Single-pass type II membrane protein</topology>
    </subcellularLocation>
</comment>